<evidence type="ECO:0000256" key="6">
    <source>
        <dbReference type="SAM" id="Phobius"/>
    </source>
</evidence>
<evidence type="ECO:0000313" key="9">
    <source>
        <dbReference type="Proteomes" id="UP000176037"/>
    </source>
</evidence>
<keyword evidence="5 6" id="KW-0472">Membrane</keyword>
<dbReference type="AlphaFoldDB" id="A0A1E8FD84"/>
<evidence type="ECO:0000256" key="4">
    <source>
        <dbReference type="ARBA" id="ARBA00022989"/>
    </source>
</evidence>
<protein>
    <recommendedName>
        <fullName evidence="7">Na+/H+ antiporter NhaC-like C-terminal domain-containing protein</fullName>
    </recommendedName>
</protein>
<evidence type="ECO:0000313" key="8">
    <source>
        <dbReference type="EMBL" id="OFI33895.1"/>
    </source>
</evidence>
<keyword evidence="4 6" id="KW-1133">Transmembrane helix</keyword>
<feature type="transmembrane region" description="Helical" evidence="6">
    <location>
        <begin position="52"/>
        <end position="81"/>
    </location>
</feature>
<dbReference type="PANTHER" id="PTHR43478">
    <property type="entry name" value="NA+/H+ ANTIPORTER-RELATED"/>
    <property type="match status" value="1"/>
</dbReference>
<dbReference type="EMBL" id="MJIC01000014">
    <property type="protein sequence ID" value="OFI33895.1"/>
    <property type="molecule type" value="Genomic_DNA"/>
</dbReference>
<accession>A0A1E8FD84</accession>
<sequence>MVSIDEELSGSSFGDHCSPISETIIVSSTGANCSQFGQFKTQLPYALMNGSIAAIAFLVAGWLASPVILLSALVCQLVLLWGIKQVYSKQAAQCDY</sequence>
<dbReference type="Proteomes" id="UP000176037">
    <property type="component" value="Unassembled WGS sequence"/>
</dbReference>
<proteinExistence type="predicted"/>
<evidence type="ECO:0000259" key="7">
    <source>
        <dbReference type="Pfam" id="PF03553"/>
    </source>
</evidence>
<comment type="caution">
    <text evidence="8">The sequence shown here is derived from an EMBL/GenBank/DDBJ whole genome shotgun (WGS) entry which is preliminary data.</text>
</comment>
<dbReference type="PANTHER" id="PTHR43478:SF1">
    <property type="entry name" value="NA+_H+ ANTIPORTER NHAC-LIKE C-TERMINAL DOMAIN-CONTAINING PROTEIN"/>
    <property type="match status" value="1"/>
</dbReference>
<dbReference type="InterPro" id="IPR018461">
    <property type="entry name" value="Na/H_Antiport_NhaC-like_C"/>
</dbReference>
<name>A0A1E8FD84_9ALTE</name>
<evidence type="ECO:0000256" key="5">
    <source>
        <dbReference type="ARBA" id="ARBA00023136"/>
    </source>
</evidence>
<comment type="subcellular location">
    <subcellularLocation>
        <location evidence="1">Cell membrane</location>
        <topology evidence="1">Multi-pass membrane protein</topology>
    </subcellularLocation>
</comment>
<dbReference type="STRING" id="1856405.BFC17_20230"/>
<reference evidence="8 9" key="1">
    <citation type="submission" date="2016-09" db="EMBL/GenBank/DDBJ databases">
        <title>Alteromonas lipolytica, a new species isolated from sea water.</title>
        <authorList>
            <person name="Wu Y.-H."/>
            <person name="Cheng H."/>
            <person name="Xu X.-W."/>
        </authorList>
    </citation>
    <scope>NUCLEOTIDE SEQUENCE [LARGE SCALE GENOMIC DNA]</scope>
    <source>
        <strain evidence="8 9">JW12</strain>
    </source>
</reference>
<organism evidence="8 9">
    <name type="scientific">Alteromonas lipolytica</name>
    <dbReference type="NCBI Taxonomy" id="1856405"/>
    <lineage>
        <taxon>Bacteria</taxon>
        <taxon>Pseudomonadati</taxon>
        <taxon>Pseudomonadota</taxon>
        <taxon>Gammaproteobacteria</taxon>
        <taxon>Alteromonadales</taxon>
        <taxon>Alteromonadaceae</taxon>
        <taxon>Alteromonas/Salinimonas group</taxon>
        <taxon>Alteromonas</taxon>
    </lineage>
</organism>
<keyword evidence="3 6" id="KW-0812">Transmembrane</keyword>
<keyword evidence="2" id="KW-1003">Cell membrane</keyword>
<evidence type="ECO:0000256" key="1">
    <source>
        <dbReference type="ARBA" id="ARBA00004651"/>
    </source>
</evidence>
<feature type="domain" description="Na+/H+ antiporter NhaC-like C-terminal" evidence="7">
    <location>
        <begin position="9"/>
        <end position="62"/>
    </location>
</feature>
<dbReference type="GO" id="GO:0005886">
    <property type="term" value="C:plasma membrane"/>
    <property type="evidence" value="ECO:0007669"/>
    <property type="project" value="UniProtKB-SubCell"/>
</dbReference>
<gene>
    <name evidence="8" type="ORF">BFC17_20230</name>
</gene>
<keyword evidence="9" id="KW-1185">Reference proteome</keyword>
<evidence type="ECO:0000256" key="3">
    <source>
        <dbReference type="ARBA" id="ARBA00022692"/>
    </source>
</evidence>
<dbReference type="Pfam" id="PF03553">
    <property type="entry name" value="Na_H_antiporter"/>
    <property type="match status" value="1"/>
</dbReference>
<evidence type="ECO:0000256" key="2">
    <source>
        <dbReference type="ARBA" id="ARBA00022475"/>
    </source>
</evidence>